<dbReference type="EMBL" id="LWBO01000005">
    <property type="protein sequence ID" value="OQP51395.1"/>
    <property type="molecule type" value="Genomic_DNA"/>
</dbReference>
<dbReference type="InterPro" id="IPR036259">
    <property type="entry name" value="MFS_trans_sf"/>
</dbReference>
<protein>
    <submittedName>
        <fullName evidence="9">MFS transporter</fullName>
    </submittedName>
</protein>
<feature type="transmembrane region" description="Helical" evidence="7">
    <location>
        <begin position="316"/>
        <end position="336"/>
    </location>
</feature>
<evidence type="ECO:0000256" key="1">
    <source>
        <dbReference type="ARBA" id="ARBA00004651"/>
    </source>
</evidence>
<accession>A0ABX3P0U3</accession>
<feature type="transmembrane region" description="Helical" evidence="7">
    <location>
        <begin position="80"/>
        <end position="99"/>
    </location>
</feature>
<dbReference type="SUPFAM" id="SSF103473">
    <property type="entry name" value="MFS general substrate transporter"/>
    <property type="match status" value="1"/>
</dbReference>
<feature type="transmembrane region" description="Helical" evidence="7">
    <location>
        <begin position="167"/>
        <end position="190"/>
    </location>
</feature>
<dbReference type="InterPro" id="IPR010290">
    <property type="entry name" value="TM_effector"/>
</dbReference>
<dbReference type="PANTHER" id="PTHR23513">
    <property type="entry name" value="INTEGRAL MEMBRANE EFFLUX PROTEIN-RELATED"/>
    <property type="match status" value="1"/>
</dbReference>
<keyword evidence="4 7" id="KW-0812">Transmembrane</keyword>
<evidence type="ECO:0000259" key="8">
    <source>
        <dbReference type="PROSITE" id="PS50850"/>
    </source>
</evidence>
<dbReference type="PROSITE" id="PS50850">
    <property type="entry name" value="MFS"/>
    <property type="match status" value="1"/>
</dbReference>
<evidence type="ECO:0000256" key="6">
    <source>
        <dbReference type="ARBA" id="ARBA00023136"/>
    </source>
</evidence>
<feature type="transmembrane region" description="Helical" evidence="7">
    <location>
        <begin position="348"/>
        <end position="374"/>
    </location>
</feature>
<feature type="transmembrane region" description="Helical" evidence="7">
    <location>
        <begin position="380"/>
        <end position="398"/>
    </location>
</feature>
<evidence type="ECO:0000256" key="7">
    <source>
        <dbReference type="SAM" id="Phobius"/>
    </source>
</evidence>
<evidence type="ECO:0000313" key="10">
    <source>
        <dbReference type="Proteomes" id="UP000192277"/>
    </source>
</evidence>
<proteinExistence type="predicted"/>
<evidence type="ECO:0000313" key="9">
    <source>
        <dbReference type="EMBL" id="OQP51395.1"/>
    </source>
</evidence>
<keyword evidence="10" id="KW-1185">Reference proteome</keyword>
<dbReference type="Gene3D" id="1.20.1250.20">
    <property type="entry name" value="MFS general substrate transporter like domains"/>
    <property type="match status" value="1"/>
</dbReference>
<dbReference type="Pfam" id="PF05977">
    <property type="entry name" value="MFS_3"/>
    <property type="match status" value="1"/>
</dbReference>
<feature type="transmembrane region" description="Helical" evidence="7">
    <location>
        <begin position="260"/>
        <end position="279"/>
    </location>
</feature>
<feature type="transmembrane region" description="Helical" evidence="7">
    <location>
        <begin position="228"/>
        <end position="248"/>
    </location>
</feature>
<feature type="transmembrane region" description="Helical" evidence="7">
    <location>
        <begin position="35"/>
        <end position="56"/>
    </location>
</feature>
<sequence length="451" mass="48766">MSFTNTFRSFKSRNYSLFFFGQLISRVGTWMQRMAVIWVVYTMTHSVFMIGLTTFAEQFPSFLLSPAGGIAADRHNKQKLVLITQILAALQATALAIVYLTGYHQVWLILSLSVVLGIANAFEVPARQSMVNDLIDNKEDLPNAIAINSSLNNLSRLLGPALSGFVLARYGAGVCFASNAISFIAVIASLMMMKVPQQLAATVKKKIAADFKEGLNYVKRHHEIGNTVLLLALTCLLVNTYNTLIPVYAKEIFNGNAATYGYLSAFIGLGAVISTLSIASRKPGHNMKKVLRINIIVVGFALIAFSYTHLFPVNLLLATVAGFGTMSVIPICNTIIQLASSPEMRGRAVSFFTMAAFGTIPIGSLLVGWLSNYIGPQNCILAQGIIALVIAGCFSKFLSGNMETAKIESSGIKTKNTKQYLHETTNSTVGNGHAAGHLAELPQHRQGSGNN</sequence>
<comment type="caution">
    <text evidence="9">The sequence shown here is derived from an EMBL/GenBank/DDBJ whole genome shotgun (WGS) entry which is preliminary data.</text>
</comment>
<dbReference type="Proteomes" id="UP000192277">
    <property type="component" value="Unassembled WGS sequence"/>
</dbReference>
<keyword evidence="5 7" id="KW-1133">Transmembrane helix</keyword>
<organism evidence="9 10">
    <name type="scientific">Niastella koreensis</name>
    <dbReference type="NCBI Taxonomy" id="354356"/>
    <lineage>
        <taxon>Bacteria</taxon>
        <taxon>Pseudomonadati</taxon>
        <taxon>Bacteroidota</taxon>
        <taxon>Chitinophagia</taxon>
        <taxon>Chitinophagales</taxon>
        <taxon>Chitinophagaceae</taxon>
        <taxon>Niastella</taxon>
    </lineage>
</organism>
<evidence type="ECO:0000256" key="3">
    <source>
        <dbReference type="ARBA" id="ARBA00022475"/>
    </source>
</evidence>
<keyword evidence="2" id="KW-0813">Transport</keyword>
<dbReference type="PANTHER" id="PTHR23513:SF11">
    <property type="entry name" value="STAPHYLOFERRIN A TRANSPORTER"/>
    <property type="match status" value="1"/>
</dbReference>
<feature type="domain" description="Major facilitator superfamily (MFS) profile" evidence="8">
    <location>
        <begin position="1"/>
        <end position="197"/>
    </location>
</feature>
<keyword evidence="3" id="KW-1003">Cell membrane</keyword>
<keyword evidence="6 7" id="KW-0472">Membrane</keyword>
<dbReference type="InterPro" id="IPR020846">
    <property type="entry name" value="MFS_dom"/>
</dbReference>
<evidence type="ECO:0000256" key="5">
    <source>
        <dbReference type="ARBA" id="ARBA00022989"/>
    </source>
</evidence>
<feature type="transmembrane region" description="Helical" evidence="7">
    <location>
        <begin position="291"/>
        <end position="310"/>
    </location>
</feature>
<evidence type="ECO:0000256" key="2">
    <source>
        <dbReference type="ARBA" id="ARBA00022448"/>
    </source>
</evidence>
<dbReference type="CDD" id="cd06173">
    <property type="entry name" value="MFS_MefA_like"/>
    <property type="match status" value="1"/>
</dbReference>
<reference evidence="9 10" key="1">
    <citation type="submission" date="2016-04" db="EMBL/GenBank/DDBJ databases">
        <authorList>
            <person name="Chen L."/>
            <person name="Zhuang W."/>
            <person name="Wang G."/>
        </authorList>
    </citation>
    <scope>NUCLEOTIDE SEQUENCE [LARGE SCALE GENOMIC DNA]</scope>
    <source>
        <strain evidence="10">GR20</strain>
    </source>
</reference>
<comment type="subcellular location">
    <subcellularLocation>
        <location evidence="1">Cell membrane</location>
        <topology evidence="1">Multi-pass membrane protein</topology>
    </subcellularLocation>
</comment>
<evidence type="ECO:0000256" key="4">
    <source>
        <dbReference type="ARBA" id="ARBA00022692"/>
    </source>
</evidence>
<name>A0ABX3P0U3_9BACT</name>
<feature type="transmembrane region" description="Helical" evidence="7">
    <location>
        <begin position="106"/>
        <end position="122"/>
    </location>
</feature>
<dbReference type="RefSeq" id="WP_014219918.1">
    <property type="nucleotide sequence ID" value="NZ_LWBO01000005.1"/>
</dbReference>
<gene>
    <name evidence="9" type="ORF">A4D02_25045</name>
</gene>